<dbReference type="Proteomes" id="UP000308199">
    <property type="component" value="Unassembled WGS sequence"/>
</dbReference>
<protein>
    <submittedName>
        <fullName evidence="4">Uncharacterized protein</fullName>
    </submittedName>
</protein>
<sequence>MVERLPGRAVQTQDITSTLKELPSPRNEEGMPQEQIAYLKTLQAQINCMAWSQQADFHMRPSPLVDGSLLALGNRAGSIILMRYDGKRYVRCDLVIRIADEWITHLSWGPWRAIQPSHTEVYLACGVADGSIVIVHIRQRLKLVPSITSFGQSYSIQADVEVLNSHASDADASETQSNTVPDIQVRGEELATLRIQAQRTSIDSSTLSPVSGISRFADPDRDIVLVTLFDGTFRVVQDVCTTPTFDVTRGSNVIDGEVEIDSGEEFRTLLSSKNLSRSARATFVKSEGGVLQPTDVGRISGATTFDGIETFLWLHERCQPTDFSYKHDAKHSSMLVVARLWSDPSNKEIMLKYIKETLERPHSVLGHAPIHKLRPILLLLCQRTVFETIWPRVLELLPTNTQEAENYIAIEPWTGQVNDAVKEAFRRSLSVDLYGWDSFHSSRLQLAIADYCWSLLEGSPPDLTAQAHELNEAAKAKFSSAAPEAFGLVEPCPACHTPIALENLLNAMCPLGHVWARCSITSFVLSTPAVRTCIGCTRKAFLAPSSRTPRPENNSTLSSTVNGDKASPANASMSLAVPPGVSWVPEAGRSWIVDELLEAARCCLYCGNRFVRIL</sequence>
<evidence type="ECO:0000256" key="1">
    <source>
        <dbReference type="SAM" id="MobiDB-lite"/>
    </source>
</evidence>
<dbReference type="SUPFAM" id="SSF50978">
    <property type="entry name" value="WD40 repeat-like"/>
    <property type="match status" value="1"/>
</dbReference>
<accession>A0A4S4LEN9</accession>
<proteinExistence type="predicted"/>
<evidence type="ECO:0000313" key="5">
    <source>
        <dbReference type="Proteomes" id="UP000308199"/>
    </source>
</evidence>
<dbReference type="InterPro" id="IPR036322">
    <property type="entry name" value="WD40_repeat_dom_sf"/>
</dbReference>
<dbReference type="EMBL" id="SGPK01000038">
    <property type="protein sequence ID" value="THH10356.1"/>
    <property type="molecule type" value="Genomic_DNA"/>
</dbReference>
<evidence type="ECO:0000259" key="3">
    <source>
        <dbReference type="Pfam" id="PF12660"/>
    </source>
</evidence>
<reference evidence="4 5" key="1">
    <citation type="submission" date="2019-02" db="EMBL/GenBank/DDBJ databases">
        <title>Genome sequencing of the rare red list fungi Phellinidium pouzarii.</title>
        <authorList>
            <person name="Buettner E."/>
            <person name="Kellner H."/>
        </authorList>
    </citation>
    <scope>NUCLEOTIDE SEQUENCE [LARGE SCALE GENOMIC DNA]</scope>
    <source>
        <strain evidence="4 5">DSM 108285</strain>
    </source>
</reference>
<evidence type="ECO:0000313" key="4">
    <source>
        <dbReference type="EMBL" id="THH10356.1"/>
    </source>
</evidence>
<organism evidence="4 5">
    <name type="scientific">Phellinidium pouzarii</name>
    <dbReference type="NCBI Taxonomy" id="167371"/>
    <lineage>
        <taxon>Eukaryota</taxon>
        <taxon>Fungi</taxon>
        <taxon>Dikarya</taxon>
        <taxon>Basidiomycota</taxon>
        <taxon>Agaricomycotina</taxon>
        <taxon>Agaricomycetes</taxon>
        <taxon>Hymenochaetales</taxon>
        <taxon>Hymenochaetaceae</taxon>
        <taxon>Phellinidium</taxon>
    </lineage>
</organism>
<dbReference type="Gene3D" id="2.130.10.10">
    <property type="entry name" value="YVTN repeat-like/Quinoprotein amine dehydrogenase"/>
    <property type="match status" value="1"/>
</dbReference>
<dbReference type="PANTHER" id="PTHR15496:SF2">
    <property type="entry name" value="GENERAL TRANSCRIPTION FACTOR 3C POLYPEPTIDE 4"/>
    <property type="match status" value="1"/>
</dbReference>
<gene>
    <name evidence="4" type="ORF">EW145_g1385</name>
</gene>
<dbReference type="InterPro" id="IPR024761">
    <property type="entry name" value="TFIIIC_delta_N"/>
</dbReference>
<dbReference type="PANTHER" id="PTHR15496">
    <property type="entry name" value="GENERAL TRANSCRIPTION FACTOR 3C POLYPEPTIDE 4 FAMILY"/>
    <property type="match status" value="1"/>
</dbReference>
<feature type="domain" description="Transcription factor IIIC putative zinc-finger" evidence="3">
    <location>
        <begin position="488"/>
        <end position="610"/>
    </location>
</feature>
<dbReference type="InterPro" id="IPR024764">
    <property type="entry name" value="TFIIIC_Znf"/>
</dbReference>
<dbReference type="GO" id="GO:0006384">
    <property type="term" value="P:transcription initiation at RNA polymerase III promoter"/>
    <property type="evidence" value="ECO:0007669"/>
    <property type="project" value="InterPro"/>
</dbReference>
<comment type="caution">
    <text evidence="4">The sequence shown here is derived from an EMBL/GenBank/DDBJ whole genome shotgun (WGS) entry which is preliminary data.</text>
</comment>
<dbReference type="GO" id="GO:0004402">
    <property type="term" value="F:histone acetyltransferase activity"/>
    <property type="evidence" value="ECO:0007669"/>
    <property type="project" value="InterPro"/>
</dbReference>
<dbReference type="OrthoDB" id="421374at2759"/>
<dbReference type="Pfam" id="PF12660">
    <property type="entry name" value="zf-TFIIIC"/>
    <property type="match status" value="1"/>
</dbReference>
<feature type="compositionally biased region" description="Polar residues" evidence="1">
    <location>
        <begin position="10"/>
        <end position="19"/>
    </location>
</feature>
<dbReference type="InterPro" id="IPR015943">
    <property type="entry name" value="WD40/YVTN_repeat-like_dom_sf"/>
</dbReference>
<dbReference type="Pfam" id="PF12657">
    <property type="entry name" value="TFIIIC_delta"/>
    <property type="match status" value="1"/>
</dbReference>
<dbReference type="AlphaFoldDB" id="A0A4S4LEN9"/>
<evidence type="ECO:0000259" key="2">
    <source>
        <dbReference type="Pfam" id="PF12657"/>
    </source>
</evidence>
<dbReference type="GO" id="GO:0000127">
    <property type="term" value="C:transcription factor TFIIIC complex"/>
    <property type="evidence" value="ECO:0007669"/>
    <property type="project" value="InterPro"/>
</dbReference>
<dbReference type="InterPro" id="IPR044230">
    <property type="entry name" value="GTF3C4"/>
</dbReference>
<feature type="domain" description="Transcription factor IIIC 90kDa subunit N-terminal" evidence="2">
    <location>
        <begin position="13"/>
        <end position="152"/>
    </location>
</feature>
<feature type="region of interest" description="Disordered" evidence="1">
    <location>
        <begin position="1"/>
        <end position="29"/>
    </location>
</feature>
<keyword evidence="5" id="KW-1185">Reference proteome</keyword>
<name>A0A4S4LEN9_9AGAM</name>